<feature type="chain" id="PRO_5045955036" evidence="1">
    <location>
        <begin position="19"/>
        <end position="283"/>
    </location>
</feature>
<gene>
    <name evidence="3" type="ORF">LL253_12080</name>
</gene>
<dbReference type="Proteomes" id="UP001198830">
    <property type="component" value="Unassembled WGS sequence"/>
</dbReference>
<dbReference type="SUPFAM" id="SSF51261">
    <property type="entry name" value="Duplicated hybrid motif"/>
    <property type="match status" value="1"/>
</dbReference>
<proteinExistence type="predicted"/>
<evidence type="ECO:0000256" key="1">
    <source>
        <dbReference type="SAM" id="SignalP"/>
    </source>
</evidence>
<dbReference type="PANTHER" id="PTHR21666">
    <property type="entry name" value="PEPTIDASE-RELATED"/>
    <property type="match status" value="1"/>
</dbReference>
<protein>
    <submittedName>
        <fullName evidence="3">M23 family metallopeptidase</fullName>
    </submittedName>
</protein>
<evidence type="ECO:0000259" key="2">
    <source>
        <dbReference type="Pfam" id="PF01551"/>
    </source>
</evidence>
<dbReference type="InterPro" id="IPR011055">
    <property type="entry name" value="Dup_hybrid_motif"/>
</dbReference>
<name>A0ABS8H7E7_9SPHN</name>
<sequence>MKAIVLAAIVGLAGGATAQPIAPQNAVSAAFRLEGAAVQGGRLLGTAPVGTVALTLGDQPVAIDADGRFLIAFDRDAKPDALLTARLADGRVLTQSLIVAPRAWRLERINAPLRVGKSSEAFLALRRPELEAIAAARAKVTDAQGWRQTFIWPRVGRISGLFGAQRIYQGEPGSYHGGVDIAAATGEPVRAPADGVVILAAIDKPFTLEGHLLMIDHGHGLNSAFLHLSRIDVKMGDHVAQGQQIGAVGATGRATGPHLHWGMKWHDARIDPLLIAGPMPQGR</sequence>
<accession>A0ABS8H7E7</accession>
<evidence type="ECO:0000313" key="4">
    <source>
        <dbReference type="Proteomes" id="UP001198830"/>
    </source>
</evidence>
<dbReference type="PANTHER" id="PTHR21666:SF285">
    <property type="entry name" value="M23 FAMILY METALLOPEPTIDASE"/>
    <property type="match status" value="1"/>
</dbReference>
<dbReference type="InterPro" id="IPR050570">
    <property type="entry name" value="Cell_wall_metabolism_enzyme"/>
</dbReference>
<dbReference type="InterPro" id="IPR016047">
    <property type="entry name" value="M23ase_b-sheet_dom"/>
</dbReference>
<reference evidence="3 4" key="1">
    <citation type="submission" date="2021-10" db="EMBL/GenBank/DDBJ databases">
        <title>The diversity and Nitrogen Metabolism of Culturable Nitrate-Utilizing Bacteria Within the Oxygen Minimum Zone of the Changjiang (Yangtze River)Estuary.</title>
        <authorList>
            <person name="Zhang D."/>
            <person name="Zheng J."/>
            <person name="Liu S."/>
            <person name="He W."/>
        </authorList>
    </citation>
    <scope>NUCLEOTIDE SEQUENCE [LARGE SCALE GENOMIC DNA]</scope>
    <source>
        <strain evidence="3 4">FXH275-2</strain>
    </source>
</reference>
<feature type="signal peptide" evidence="1">
    <location>
        <begin position="1"/>
        <end position="18"/>
    </location>
</feature>
<dbReference type="Gene3D" id="2.70.70.10">
    <property type="entry name" value="Glucose Permease (Domain IIA)"/>
    <property type="match status" value="1"/>
</dbReference>
<dbReference type="RefSeq" id="WP_228227336.1">
    <property type="nucleotide sequence ID" value="NZ_JAJGNP010000009.1"/>
</dbReference>
<dbReference type="CDD" id="cd12797">
    <property type="entry name" value="M23_peptidase"/>
    <property type="match status" value="1"/>
</dbReference>
<comment type="caution">
    <text evidence="3">The sequence shown here is derived from an EMBL/GenBank/DDBJ whole genome shotgun (WGS) entry which is preliminary data.</text>
</comment>
<keyword evidence="4" id="KW-1185">Reference proteome</keyword>
<keyword evidence="1" id="KW-0732">Signal</keyword>
<organism evidence="3 4">
    <name type="scientific">Sphingobium soli</name>
    <dbReference type="NCBI Taxonomy" id="1591116"/>
    <lineage>
        <taxon>Bacteria</taxon>
        <taxon>Pseudomonadati</taxon>
        <taxon>Pseudomonadota</taxon>
        <taxon>Alphaproteobacteria</taxon>
        <taxon>Sphingomonadales</taxon>
        <taxon>Sphingomonadaceae</taxon>
        <taxon>Sphingobium</taxon>
    </lineage>
</organism>
<evidence type="ECO:0000313" key="3">
    <source>
        <dbReference type="EMBL" id="MCC4233426.1"/>
    </source>
</evidence>
<dbReference type="Pfam" id="PF01551">
    <property type="entry name" value="Peptidase_M23"/>
    <property type="match status" value="1"/>
</dbReference>
<dbReference type="EMBL" id="JAJGNP010000009">
    <property type="protein sequence ID" value="MCC4233426.1"/>
    <property type="molecule type" value="Genomic_DNA"/>
</dbReference>
<feature type="domain" description="M23ase beta-sheet core" evidence="2">
    <location>
        <begin position="175"/>
        <end position="272"/>
    </location>
</feature>